<dbReference type="InterPro" id="IPR013767">
    <property type="entry name" value="PAS_fold"/>
</dbReference>
<dbReference type="InterPro" id="IPR058031">
    <property type="entry name" value="AAA_lid_NorR"/>
</dbReference>
<dbReference type="Proteomes" id="UP000028681">
    <property type="component" value="Chromosome"/>
</dbReference>
<protein>
    <recommendedName>
        <fullName evidence="6">Sigma-54 factor interaction domain-containing protein</fullName>
    </recommendedName>
</protein>
<dbReference type="Pfam" id="PF00989">
    <property type="entry name" value="PAS"/>
    <property type="match status" value="1"/>
</dbReference>
<dbReference type="InterPro" id="IPR000014">
    <property type="entry name" value="PAS"/>
</dbReference>
<dbReference type="AlphaFoldDB" id="A0A076LPA7"/>
<evidence type="ECO:0000256" key="4">
    <source>
        <dbReference type="ARBA" id="ARBA00023125"/>
    </source>
</evidence>
<dbReference type="CDD" id="cd00130">
    <property type="entry name" value="PAS"/>
    <property type="match status" value="1"/>
</dbReference>
<dbReference type="PROSITE" id="PS00676">
    <property type="entry name" value="SIGMA54_INTERACT_2"/>
    <property type="match status" value="1"/>
</dbReference>
<dbReference type="EMBL" id="CP006664">
    <property type="protein sequence ID" value="AIJ10450.1"/>
    <property type="molecule type" value="Genomic_DNA"/>
</dbReference>
<sequence>MSAEFHFAFIAPYPQLATLARQQAAALGCRLTVIDGAFDAVARQIARLPDDISAVISRGGTAEKIRLYTLKPVVSIETSALDLLTLLLPLRGEVARVGVISYRQPLPGVAPIAQALAMEIRQDVFDAHEDIDALLLSEEIRALDVVIGGILVVRAAQRHGVSARLLTADDDAIYRALHQAMLLAHAEDESRKKAAQLDTMLATIAEALIVTDAQDRIIQVNPAALTILRRELPAVIGREIRTLIPDSRTRDVLKSQRSQLGQVVEVNGDTFIVNRVPIVSQGRSLGVVCTLSASRLIRHAEHRLRQQEGRRQGFVARYDFDDIHTADPAMQDIKTLARHYAATQANVLIQGESGTGKELFAQSLHRSSARRSQPFVAINCAAIPENLLESELFGYVDGAFTGANRRGKAGLFELAHGGTLFLDEIGELPLSMQTKLLRALQEKEIMRIGGSEVLPVDVRIITATNQDLRRRIDERLFRGDLYYRLNTLHILLPPLRSRDDDIRLLGCHFLQTLGCHLDGDQEAALLAALCHHPFHGNVRELWAIIERFAILYRVFPALTPTQILQRYCLPDEADSEAGERGVLTCRIPLLDDFKLMTGHCQRQIVQYYLARNQQNQQRAARQLNISKMSIYRHIHGQSSEEDRHDASEP</sequence>
<dbReference type="SUPFAM" id="SSF159800">
    <property type="entry name" value="PrpR receptor domain-like"/>
    <property type="match status" value="1"/>
</dbReference>
<keyword evidence="4" id="KW-0238">DNA-binding</keyword>
<dbReference type="Pfam" id="PF06506">
    <property type="entry name" value="PrpR_N"/>
    <property type="match status" value="1"/>
</dbReference>
<dbReference type="GO" id="GO:0003677">
    <property type="term" value="F:DNA binding"/>
    <property type="evidence" value="ECO:0007669"/>
    <property type="project" value="UniProtKB-KW"/>
</dbReference>
<dbReference type="GO" id="GO:0000156">
    <property type="term" value="F:phosphorelay response regulator activity"/>
    <property type="evidence" value="ECO:0007669"/>
    <property type="project" value="InterPro"/>
</dbReference>
<keyword evidence="2" id="KW-0067">ATP-binding</keyword>
<dbReference type="Pfam" id="PF00158">
    <property type="entry name" value="Sigma54_activat"/>
    <property type="match status" value="1"/>
</dbReference>
<dbReference type="SUPFAM" id="SSF52540">
    <property type="entry name" value="P-loop containing nucleoside triphosphate hydrolases"/>
    <property type="match status" value="1"/>
</dbReference>
<dbReference type="SUPFAM" id="SSF55785">
    <property type="entry name" value="PYP-like sensor domain (PAS domain)"/>
    <property type="match status" value="1"/>
</dbReference>
<name>A0A076LPA7_9GAMM</name>
<dbReference type="InterPro" id="IPR010524">
    <property type="entry name" value="Sig_transdc_resp-reg_PrpR_N"/>
</dbReference>
<feature type="domain" description="Sigma-54 factor interaction" evidence="6">
    <location>
        <begin position="323"/>
        <end position="550"/>
    </location>
</feature>
<evidence type="ECO:0000256" key="1">
    <source>
        <dbReference type="ARBA" id="ARBA00022741"/>
    </source>
</evidence>
<dbReference type="KEGG" id="ete:ETEE_4042"/>
<dbReference type="InterPro" id="IPR009057">
    <property type="entry name" value="Homeodomain-like_sf"/>
</dbReference>
<dbReference type="Gene3D" id="3.30.450.20">
    <property type="entry name" value="PAS domain"/>
    <property type="match status" value="1"/>
</dbReference>
<dbReference type="SMART" id="SM00091">
    <property type="entry name" value="PAS"/>
    <property type="match status" value="1"/>
</dbReference>
<keyword evidence="5" id="KW-0804">Transcription</keyword>
<dbReference type="PANTHER" id="PTHR32071:SF81">
    <property type="entry name" value="PROPIONATE CATABOLISM OPERON REGULATORY PROTEIN"/>
    <property type="match status" value="1"/>
</dbReference>
<dbReference type="InterPro" id="IPR003593">
    <property type="entry name" value="AAA+_ATPase"/>
</dbReference>
<dbReference type="Pfam" id="PF25601">
    <property type="entry name" value="AAA_lid_14"/>
    <property type="match status" value="1"/>
</dbReference>
<dbReference type="GeneID" id="33941379"/>
<reference evidence="7 8" key="1">
    <citation type="journal article" date="2012" name="PLoS ONE">
        <title>Edwardsiella comparative phylogenomics reveal the new intra/inter-species taxonomic relationships, virulence evolution and niche adaptation mechanisms.</title>
        <authorList>
            <person name="Yang M."/>
            <person name="Lv Y."/>
            <person name="Xiao J."/>
            <person name="Wu H."/>
            <person name="Zheng H."/>
            <person name="Liu Q."/>
            <person name="Zhang Y."/>
            <person name="Wang Q."/>
        </authorList>
    </citation>
    <scope>NUCLEOTIDE SEQUENCE [LARGE SCALE GENOMIC DNA]</scope>
    <source>
        <strain evidence="8">080813</strain>
    </source>
</reference>
<dbReference type="PROSITE" id="PS50045">
    <property type="entry name" value="SIGMA54_INTERACT_4"/>
    <property type="match status" value="1"/>
</dbReference>
<dbReference type="InterPro" id="IPR025943">
    <property type="entry name" value="Sigma_54_int_dom_ATP-bd_2"/>
</dbReference>
<dbReference type="RefSeq" id="WP_034164892.1">
    <property type="nucleotide sequence ID" value="NZ_CP006664.1"/>
</dbReference>
<keyword evidence="3" id="KW-0805">Transcription regulation</keyword>
<dbReference type="Gene3D" id="3.40.50.10660">
    <property type="entry name" value="PrpR receptor domain-like"/>
    <property type="match status" value="1"/>
</dbReference>
<dbReference type="Gene3D" id="1.10.8.60">
    <property type="match status" value="1"/>
</dbReference>
<keyword evidence="1" id="KW-0547">Nucleotide-binding</keyword>
<evidence type="ECO:0000313" key="7">
    <source>
        <dbReference type="EMBL" id="AIJ10450.1"/>
    </source>
</evidence>
<dbReference type="InterPro" id="IPR027417">
    <property type="entry name" value="P-loop_NTPase"/>
</dbReference>
<evidence type="ECO:0000256" key="3">
    <source>
        <dbReference type="ARBA" id="ARBA00023015"/>
    </source>
</evidence>
<dbReference type="GO" id="GO:0006355">
    <property type="term" value="P:regulation of DNA-templated transcription"/>
    <property type="evidence" value="ECO:0007669"/>
    <property type="project" value="InterPro"/>
</dbReference>
<dbReference type="Gene3D" id="3.40.50.2300">
    <property type="match status" value="1"/>
</dbReference>
<dbReference type="HOGENOM" id="CLU_000445_8_5_6"/>
<evidence type="ECO:0000256" key="2">
    <source>
        <dbReference type="ARBA" id="ARBA00022840"/>
    </source>
</evidence>
<gene>
    <name evidence="7" type="ORF">ETEE_4042</name>
</gene>
<organism evidence="7 8">
    <name type="scientific">Edwardsiella anguillarum ET080813</name>
    <dbReference type="NCBI Taxonomy" id="667120"/>
    <lineage>
        <taxon>Bacteria</taxon>
        <taxon>Pseudomonadati</taxon>
        <taxon>Pseudomonadota</taxon>
        <taxon>Gammaproteobacteria</taxon>
        <taxon>Enterobacterales</taxon>
        <taxon>Hafniaceae</taxon>
        <taxon>Edwardsiella</taxon>
    </lineage>
</organism>
<dbReference type="CDD" id="cd00009">
    <property type="entry name" value="AAA"/>
    <property type="match status" value="1"/>
</dbReference>
<evidence type="ECO:0000259" key="6">
    <source>
        <dbReference type="PROSITE" id="PS50045"/>
    </source>
</evidence>
<dbReference type="FunFam" id="3.40.50.300:FF:000006">
    <property type="entry name" value="DNA-binding transcriptional regulator NtrC"/>
    <property type="match status" value="1"/>
</dbReference>
<proteinExistence type="predicted"/>
<dbReference type="GO" id="GO:0005524">
    <property type="term" value="F:ATP binding"/>
    <property type="evidence" value="ECO:0007669"/>
    <property type="project" value="UniProtKB-KW"/>
</dbReference>
<dbReference type="PROSITE" id="PS00675">
    <property type="entry name" value="SIGMA54_INTERACT_1"/>
    <property type="match status" value="1"/>
</dbReference>
<dbReference type="SMART" id="SM00382">
    <property type="entry name" value="AAA"/>
    <property type="match status" value="1"/>
</dbReference>
<dbReference type="SUPFAM" id="SSF46689">
    <property type="entry name" value="Homeodomain-like"/>
    <property type="match status" value="1"/>
</dbReference>
<dbReference type="Gene3D" id="3.40.50.300">
    <property type="entry name" value="P-loop containing nucleotide triphosphate hydrolases"/>
    <property type="match status" value="1"/>
</dbReference>
<evidence type="ECO:0000256" key="5">
    <source>
        <dbReference type="ARBA" id="ARBA00023163"/>
    </source>
</evidence>
<dbReference type="InterPro" id="IPR002078">
    <property type="entry name" value="Sigma_54_int"/>
</dbReference>
<accession>A0A076LPA7</accession>
<dbReference type="InterPro" id="IPR025662">
    <property type="entry name" value="Sigma_54_int_dom_ATP-bd_1"/>
</dbReference>
<evidence type="ECO:0000313" key="8">
    <source>
        <dbReference type="Proteomes" id="UP000028681"/>
    </source>
</evidence>
<dbReference type="InterPro" id="IPR035965">
    <property type="entry name" value="PAS-like_dom_sf"/>
</dbReference>
<dbReference type="PANTHER" id="PTHR32071">
    <property type="entry name" value="TRANSCRIPTIONAL REGULATORY PROTEIN"/>
    <property type="match status" value="1"/>
</dbReference>